<feature type="region of interest" description="Disordered" evidence="1">
    <location>
        <begin position="45"/>
        <end position="132"/>
    </location>
</feature>
<feature type="compositionally biased region" description="Basic and acidic residues" evidence="1">
    <location>
        <begin position="123"/>
        <end position="132"/>
    </location>
</feature>
<feature type="compositionally biased region" description="Polar residues" evidence="1">
    <location>
        <begin position="84"/>
        <end position="101"/>
    </location>
</feature>
<gene>
    <name evidence="2" type="ORF">NT6N_22310</name>
</gene>
<dbReference type="EMBL" id="AP026866">
    <property type="protein sequence ID" value="BDS07191.1"/>
    <property type="molecule type" value="Genomic_DNA"/>
</dbReference>
<evidence type="ECO:0000313" key="2">
    <source>
        <dbReference type="EMBL" id="BDS07191.1"/>
    </source>
</evidence>
<feature type="compositionally biased region" description="Low complexity" evidence="1">
    <location>
        <begin position="45"/>
        <end position="56"/>
    </location>
</feature>
<reference evidence="2" key="1">
    <citation type="submission" date="2024-07" db="EMBL/GenBank/DDBJ databases">
        <title>Complete genome sequence of Verrucomicrobiaceae bacterium NT6N.</title>
        <authorList>
            <person name="Huang C."/>
            <person name="Takami H."/>
            <person name="Hamasaki K."/>
        </authorList>
    </citation>
    <scope>NUCLEOTIDE SEQUENCE</scope>
    <source>
        <strain evidence="2">NT6N</strain>
    </source>
</reference>
<feature type="compositionally biased region" description="Low complexity" evidence="1">
    <location>
        <begin position="104"/>
        <end position="122"/>
    </location>
</feature>
<evidence type="ECO:0000256" key="1">
    <source>
        <dbReference type="SAM" id="MobiDB-lite"/>
    </source>
</evidence>
<protein>
    <submittedName>
        <fullName evidence="2">Uncharacterized protein</fullName>
    </submittedName>
</protein>
<dbReference type="AlphaFoldDB" id="A0AAT9FMI1"/>
<dbReference type="PROSITE" id="PS51257">
    <property type="entry name" value="PROKAR_LIPOPROTEIN"/>
    <property type="match status" value="1"/>
</dbReference>
<name>A0AAT9FMI1_9BACT</name>
<sequence>MKKLTTSLMLTGIAGFSALLSSCADKPKEEEAAKPVEQPKVVAKPVAPAPAPVEEVNPTAAFRTPSDDTNLPTAEQLADGAESSIGTGSQKVTVPNTQPSTAIKPPSAAVAPPAKSPPATASTKEDDLAPAE</sequence>
<accession>A0AAT9FMI1</accession>
<proteinExistence type="predicted"/>
<dbReference type="KEGG" id="osu:NT6N_22310"/>
<organism evidence="2">
    <name type="scientific">Oceaniferula spumae</name>
    <dbReference type="NCBI Taxonomy" id="2979115"/>
    <lineage>
        <taxon>Bacteria</taxon>
        <taxon>Pseudomonadati</taxon>
        <taxon>Verrucomicrobiota</taxon>
        <taxon>Verrucomicrobiia</taxon>
        <taxon>Verrucomicrobiales</taxon>
        <taxon>Verrucomicrobiaceae</taxon>
        <taxon>Oceaniferula</taxon>
    </lineage>
</organism>